<sequence length="67" mass="7823">MTRESEIYLGYDRGNIYEFAHMVVDAGADVVFGHGPHVTRAAEIYKDRFIIYSLGNFCTYRRFNLRV</sequence>
<evidence type="ECO:0000256" key="1">
    <source>
        <dbReference type="ARBA" id="ARBA00005662"/>
    </source>
</evidence>
<dbReference type="Pfam" id="PF09587">
    <property type="entry name" value="PGA_cap"/>
    <property type="match status" value="1"/>
</dbReference>
<comment type="caution">
    <text evidence="3">The sequence shown here is derived from an EMBL/GenBank/DDBJ whole genome shotgun (WGS) entry which is preliminary data.</text>
</comment>
<dbReference type="InterPro" id="IPR052169">
    <property type="entry name" value="CW_Biosynth-Accessory"/>
</dbReference>
<evidence type="ECO:0000259" key="2">
    <source>
        <dbReference type="Pfam" id="PF09587"/>
    </source>
</evidence>
<dbReference type="EMBL" id="LAZR01047740">
    <property type="protein sequence ID" value="KKK93514.1"/>
    <property type="molecule type" value="Genomic_DNA"/>
</dbReference>
<reference evidence="3" key="1">
    <citation type="journal article" date="2015" name="Nature">
        <title>Complex archaea that bridge the gap between prokaryotes and eukaryotes.</title>
        <authorList>
            <person name="Spang A."/>
            <person name="Saw J.H."/>
            <person name="Jorgensen S.L."/>
            <person name="Zaremba-Niedzwiedzka K."/>
            <person name="Martijn J."/>
            <person name="Lind A.E."/>
            <person name="van Eijk R."/>
            <person name="Schleper C."/>
            <person name="Guy L."/>
            <person name="Ettema T.J."/>
        </authorList>
    </citation>
    <scope>NUCLEOTIDE SEQUENCE</scope>
</reference>
<proteinExistence type="inferred from homology"/>
<dbReference type="InterPro" id="IPR029052">
    <property type="entry name" value="Metallo-depent_PP-like"/>
</dbReference>
<feature type="non-terminal residue" evidence="3">
    <location>
        <position position="67"/>
    </location>
</feature>
<feature type="domain" description="Capsule synthesis protein CapA" evidence="2">
    <location>
        <begin position="18"/>
        <end position="58"/>
    </location>
</feature>
<protein>
    <recommendedName>
        <fullName evidence="2">Capsule synthesis protein CapA domain-containing protein</fullName>
    </recommendedName>
</protein>
<gene>
    <name evidence="3" type="ORF">LCGC14_2692140</name>
</gene>
<dbReference type="InterPro" id="IPR019079">
    <property type="entry name" value="Capsule_synth_CapA"/>
</dbReference>
<evidence type="ECO:0000313" key="3">
    <source>
        <dbReference type="EMBL" id="KKK93514.1"/>
    </source>
</evidence>
<accession>A0A0F9BSX7</accession>
<dbReference type="PANTHER" id="PTHR33393:SF11">
    <property type="entry name" value="POLYGLUTAMINE SYNTHESIS ACCESSORY PROTEIN RV0574C-RELATED"/>
    <property type="match status" value="1"/>
</dbReference>
<dbReference type="SUPFAM" id="SSF56300">
    <property type="entry name" value="Metallo-dependent phosphatases"/>
    <property type="match status" value="1"/>
</dbReference>
<dbReference type="AlphaFoldDB" id="A0A0F9BSX7"/>
<organism evidence="3">
    <name type="scientific">marine sediment metagenome</name>
    <dbReference type="NCBI Taxonomy" id="412755"/>
    <lineage>
        <taxon>unclassified sequences</taxon>
        <taxon>metagenomes</taxon>
        <taxon>ecological metagenomes</taxon>
    </lineage>
</organism>
<dbReference type="PANTHER" id="PTHR33393">
    <property type="entry name" value="POLYGLUTAMINE SYNTHESIS ACCESSORY PROTEIN RV0574C-RELATED"/>
    <property type="match status" value="1"/>
</dbReference>
<name>A0A0F9BSX7_9ZZZZ</name>
<comment type="similarity">
    <text evidence="1">Belongs to the CapA family.</text>
</comment>